<protein>
    <submittedName>
        <fullName evidence="1">Uncharacterized protein</fullName>
    </submittedName>
</protein>
<comment type="caution">
    <text evidence="1">The sequence shown here is derived from an EMBL/GenBank/DDBJ whole genome shotgun (WGS) entry which is preliminary data.</text>
</comment>
<organism evidence="1 2">
    <name type="scientific">Croceitalea marina</name>
    <dbReference type="NCBI Taxonomy" id="1775166"/>
    <lineage>
        <taxon>Bacteria</taxon>
        <taxon>Pseudomonadati</taxon>
        <taxon>Bacteroidota</taxon>
        <taxon>Flavobacteriia</taxon>
        <taxon>Flavobacteriales</taxon>
        <taxon>Flavobacteriaceae</taxon>
        <taxon>Croceitalea</taxon>
    </lineage>
</organism>
<accession>A0ABW5MUI3</accession>
<dbReference type="PROSITE" id="PS51257">
    <property type="entry name" value="PROKAR_LIPOPROTEIN"/>
    <property type="match status" value="1"/>
</dbReference>
<dbReference type="Proteomes" id="UP001597526">
    <property type="component" value="Unassembled WGS sequence"/>
</dbReference>
<evidence type="ECO:0000313" key="1">
    <source>
        <dbReference type="EMBL" id="MFD2586799.1"/>
    </source>
</evidence>
<evidence type="ECO:0000313" key="2">
    <source>
        <dbReference type="Proteomes" id="UP001597526"/>
    </source>
</evidence>
<dbReference type="RefSeq" id="WP_377766359.1">
    <property type="nucleotide sequence ID" value="NZ_JBHULB010000008.1"/>
</dbReference>
<gene>
    <name evidence="1" type="ORF">ACFSQJ_07650</name>
</gene>
<dbReference type="EMBL" id="JBHULB010000008">
    <property type="protein sequence ID" value="MFD2586799.1"/>
    <property type="molecule type" value="Genomic_DNA"/>
</dbReference>
<keyword evidence="2" id="KW-1185">Reference proteome</keyword>
<reference evidence="2" key="1">
    <citation type="journal article" date="2019" name="Int. J. Syst. Evol. Microbiol.">
        <title>The Global Catalogue of Microorganisms (GCM) 10K type strain sequencing project: providing services to taxonomists for standard genome sequencing and annotation.</title>
        <authorList>
            <consortium name="The Broad Institute Genomics Platform"/>
            <consortium name="The Broad Institute Genome Sequencing Center for Infectious Disease"/>
            <person name="Wu L."/>
            <person name="Ma J."/>
        </authorList>
    </citation>
    <scope>NUCLEOTIDE SEQUENCE [LARGE SCALE GENOMIC DNA]</scope>
    <source>
        <strain evidence="2">KCTC 52368</strain>
    </source>
</reference>
<name>A0ABW5MUI3_9FLAO</name>
<proteinExistence type="predicted"/>
<sequence length="50" mass="5573">MKKVLSILAILVMTVGFYSCETESTTEEEQLLIQATDDDEVEEECSNCAI</sequence>